<evidence type="ECO:0000259" key="2">
    <source>
        <dbReference type="Pfam" id="PF13566"/>
    </source>
</evidence>
<name>A0ABR8JKE7_9BACT</name>
<keyword evidence="4" id="KW-1185">Reference proteome</keyword>
<dbReference type="NCBIfam" id="TIGR03915">
    <property type="entry name" value="SAM_7_link_chp"/>
    <property type="match status" value="1"/>
</dbReference>
<evidence type="ECO:0000256" key="1">
    <source>
        <dbReference type="SAM" id="MobiDB-lite"/>
    </source>
</evidence>
<evidence type="ECO:0000313" key="4">
    <source>
        <dbReference type="Proteomes" id="UP000642468"/>
    </source>
</evidence>
<dbReference type="Pfam" id="PF13566">
    <property type="entry name" value="DUF4130"/>
    <property type="match status" value="1"/>
</dbReference>
<dbReference type="EMBL" id="JACWZZ010000002">
    <property type="protein sequence ID" value="MBD2715847.1"/>
    <property type="molecule type" value="Genomic_DNA"/>
</dbReference>
<feature type="region of interest" description="Disordered" evidence="1">
    <location>
        <begin position="289"/>
        <end position="322"/>
    </location>
</feature>
<evidence type="ECO:0000313" key="3">
    <source>
        <dbReference type="EMBL" id="MBD2715847.1"/>
    </source>
</evidence>
<dbReference type="InterPro" id="IPR023875">
    <property type="entry name" value="DNA_repair_put"/>
</dbReference>
<organism evidence="3 4">
    <name type="scientific">Hymenobacter duratus</name>
    <dbReference type="NCBI Taxonomy" id="2771356"/>
    <lineage>
        <taxon>Bacteria</taxon>
        <taxon>Pseudomonadati</taxon>
        <taxon>Bacteroidota</taxon>
        <taxon>Cytophagia</taxon>
        <taxon>Cytophagales</taxon>
        <taxon>Hymenobacteraceae</taxon>
        <taxon>Hymenobacter</taxon>
    </lineage>
</organism>
<feature type="region of interest" description="Disordered" evidence="1">
    <location>
        <begin position="1"/>
        <end position="26"/>
    </location>
</feature>
<proteinExistence type="predicted"/>
<comment type="caution">
    <text evidence="3">The sequence shown here is derived from an EMBL/GenBank/DDBJ whole genome shotgun (WGS) entry which is preliminary data.</text>
</comment>
<accession>A0ABR8JKE7</accession>
<feature type="compositionally biased region" description="Polar residues" evidence="1">
    <location>
        <begin position="1"/>
        <end position="16"/>
    </location>
</feature>
<dbReference type="RefSeq" id="WP_190784806.1">
    <property type="nucleotide sequence ID" value="NZ_JACWZZ010000002.1"/>
</dbReference>
<dbReference type="InterPro" id="IPR025404">
    <property type="entry name" value="DUF4130"/>
</dbReference>
<gene>
    <name evidence="3" type="ORF">IC231_12440</name>
</gene>
<reference evidence="3 4" key="1">
    <citation type="submission" date="2020-09" db="EMBL/GenBank/DDBJ databases">
        <authorList>
            <person name="Kim M.K."/>
        </authorList>
    </citation>
    <scope>NUCLEOTIDE SEQUENCE [LARGE SCALE GENOMIC DNA]</scope>
    <source>
        <strain evidence="3 4">BT646</strain>
    </source>
</reference>
<protein>
    <submittedName>
        <fullName evidence="3">TIGR03915 family putative DNA repair protein</fullName>
    </submittedName>
</protein>
<feature type="domain" description="DUF4130" evidence="2">
    <location>
        <begin position="114"/>
        <end position="283"/>
    </location>
</feature>
<sequence length="322" mass="37235">MSHSLSPLSRPCNTAVSSAAGRRSGAPQLTNPALDYAYDGSFEGMLTVLFQIYDRKAAPNTIQPVGAVQGGLFVLPVEIDTDETAAARVWEGLLRYMDAEARTRLFHTFLSEQPDRELLIFRYADLAMWAGRDISENYADDNVRRVQRLAQQMYREKHRMEAFVRFEKTQDGLFHATIDPDFDVLPLIAPHFTKRYADQRWLIFDKRRRYGLYYDLTRTDIVEFETSAPQRSTAVSATVLDEREPLFKLLWQSYFDHVNIPERKNMKLHRRHMPLRYWRYLSEKQPREQRFEPIRNKRPVQPGGPVISSGESVSGADEAGKG</sequence>
<feature type="compositionally biased region" description="Low complexity" evidence="1">
    <location>
        <begin position="17"/>
        <end position="26"/>
    </location>
</feature>
<dbReference type="Proteomes" id="UP000642468">
    <property type="component" value="Unassembled WGS sequence"/>
</dbReference>